<dbReference type="EMBL" id="SZYE01000006">
    <property type="protein sequence ID" value="TKR27134.1"/>
    <property type="molecule type" value="Genomic_DNA"/>
</dbReference>
<accession>A0A7Z8NRW6</accession>
<dbReference type="OrthoDB" id="3268635at2"/>
<proteinExistence type="predicted"/>
<gene>
    <name evidence="2" type="ORF">FA014_01900</name>
</gene>
<feature type="region of interest" description="Disordered" evidence="1">
    <location>
        <begin position="106"/>
        <end position="132"/>
    </location>
</feature>
<comment type="caution">
    <text evidence="2">The sequence shown here is derived from an EMBL/GenBank/DDBJ whole genome shotgun (WGS) entry which is preliminary data.</text>
</comment>
<evidence type="ECO:0000313" key="3">
    <source>
        <dbReference type="Proteomes" id="UP000308121"/>
    </source>
</evidence>
<dbReference type="Proteomes" id="UP000308121">
    <property type="component" value="Unassembled WGS sequence"/>
</dbReference>
<feature type="region of interest" description="Disordered" evidence="1">
    <location>
        <begin position="154"/>
        <end position="184"/>
    </location>
</feature>
<protein>
    <submittedName>
        <fullName evidence="2">Uncharacterized protein</fullName>
    </submittedName>
</protein>
<reference evidence="2 3" key="1">
    <citation type="submission" date="2019-05" db="EMBL/GenBank/DDBJ databases">
        <title>Genome sequence of Cellulomonas hominis strain CS1.</title>
        <authorList>
            <person name="Belmont J."/>
            <person name="Maclea K.S."/>
        </authorList>
    </citation>
    <scope>NUCLEOTIDE SEQUENCE [LARGE SCALE GENOMIC DNA]</scope>
    <source>
        <strain evidence="2 3">CS1</strain>
    </source>
</reference>
<dbReference type="RefSeq" id="WP_154728022.1">
    <property type="nucleotide sequence ID" value="NZ_SZYE01000006.1"/>
</dbReference>
<organism evidence="2 3">
    <name type="scientific">Cellulomonas hominis</name>
    <dbReference type="NCBI Taxonomy" id="156981"/>
    <lineage>
        <taxon>Bacteria</taxon>
        <taxon>Bacillati</taxon>
        <taxon>Actinomycetota</taxon>
        <taxon>Actinomycetes</taxon>
        <taxon>Micrococcales</taxon>
        <taxon>Cellulomonadaceae</taxon>
        <taxon>Cellulomonas</taxon>
    </lineage>
</organism>
<dbReference type="AlphaFoldDB" id="A0A7Z8NRW6"/>
<evidence type="ECO:0000256" key="1">
    <source>
        <dbReference type="SAM" id="MobiDB-lite"/>
    </source>
</evidence>
<name>A0A7Z8NRW6_9CELL</name>
<sequence length="184" mass="20271">MTETTAENTELGFSYEYALDVDLAESLTDPPIWQHLRFSSAIDPQVTPVMKDAATYRDKGAPNQKKVSESWTLAGTVQQHRRPDGDFLPEVERLLELAGPDAVGNKATGRFRWYDDPADGEPNPREAYEGDGTVQMNRQTTGNDDIGGWSFSITGQGRRRRIANPAAEDDPTGPSEPEVDSEGD</sequence>
<feature type="compositionally biased region" description="Acidic residues" evidence="1">
    <location>
        <begin position="167"/>
        <end position="184"/>
    </location>
</feature>
<evidence type="ECO:0000313" key="2">
    <source>
        <dbReference type="EMBL" id="TKR27134.1"/>
    </source>
</evidence>
<dbReference type="NCBIfam" id="NF047353">
    <property type="entry name" value="tube_lmo2291"/>
    <property type="match status" value="1"/>
</dbReference>